<sequence>MSARHIVESHTEIQLIKLNFPGQETTAEASNIPTVIYYDSRGKVKAVGAEATQEGKHEIALEEQWIKADSECSICAQNSVTPQISLTSSLHFRWAKRSLTSLLISSGIFFIAPQPIYKIPTTALWNTFMTSTQNPNTASDGGIHFILSHPNGWEGKEKTQMREAAGKAGLIFDTAESQKRISFVTEGEASLHFAMQNDLLSDIKEGEGIAMVDAGGRRKEKQGKQLFEESQSRGPTLMEACSLQLQRRLSSMVYMLADSAYFDDLEHITSCFDKTTKVRFRNDQDLQFIKFGSSRDNDANVGIRFGQIKLPGTDFAQFSSSEINDSRDLASARSRYLGGKPGIE</sequence>
<name>A0A9P6JN11_9AGAR</name>
<evidence type="ECO:0000313" key="2">
    <source>
        <dbReference type="Proteomes" id="UP000807306"/>
    </source>
</evidence>
<organism evidence="1 2">
    <name type="scientific">Crepidotus variabilis</name>
    <dbReference type="NCBI Taxonomy" id="179855"/>
    <lineage>
        <taxon>Eukaryota</taxon>
        <taxon>Fungi</taxon>
        <taxon>Dikarya</taxon>
        <taxon>Basidiomycota</taxon>
        <taxon>Agaricomycotina</taxon>
        <taxon>Agaricomycetes</taxon>
        <taxon>Agaricomycetidae</taxon>
        <taxon>Agaricales</taxon>
        <taxon>Agaricineae</taxon>
        <taxon>Crepidotaceae</taxon>
        <taxon>Crepidotus</taxon>
    </lineage>
</organism>
<evidence type="ECO:0000313" key="1">
    <source>
        <dbReference type="EMBL" id="KAF9526174.1"/>
    </source>
</evidence>
<keyword evidence="2" id="KW-1185">Reference proteome</keyword>
<dbReference type="EMBL" id="MU157874">
    <property type="protein sequence ID" value="KAF9526174.1"/>
    <property type="molecule type" value="Genomic_DNA"/>
</dbReference>
<proteinExistence type="predicted"/>
<gene>
    <name evidence="1" type="ORF">CPB83DRAFT_885041</name>
</gene>
<dbReference type="CDD" id="cd10170">
    <property type="entry name" value="ASKHA_NBD_HSP70"/>
    <property type="match status" value="1"/>
</dbReference>
<reference evidence="1" key="1">
    <citation type="submission" date="2020-11" db="EMBL/GenBank/DDBJ databases">
        <authorList>
            <consortium name="DOE Joint Genome Institute"/>
            <person name="Ahrendt S."/>
            <person name="Riley R."/>
            <person name="Andreopoulos W."/>
            <person name="Labutti K."/>
            <person name="Pangilinan J."/>
            <person name="Ruiz-Duenas F.J."/>
            <person name="Barrasa J.M."/>
            <person name="Sanchez-Garcia M."/>
            <person name="Camarero S."/>
            <person name="Miyauchi S."/>
            <person name="Serrano A."/>
            <person name="Linde D."/>
            <person name="Babiker R."/>
            <person name="Drula E."/>
            <person name="Ayuso-Fernandez I."/>
            <person name="Pacheco R."/>
            <person name="Padilla G."/>
            <person name="Ferreira P."/>
            <person name="Barriuso J."/>
            <person name="Kellner H."/>
            <person name="Castanera R."/>
            <person name="Alfaro M."/>
            <person name="Ramirez L."/>
            <person name="Pisabarro A.G."/>
            <person name="Kuo A."/>
            <person name="Tritt A."/>
            <person name="Lipzen A."/>
            <person name="He G."/>
            <person name="Yan M."/>
            <person name="Ng V."/>
            <person name="Cullen D."/>
            <person name="Martin F."/>
            <person name="Rosso M.-N."/>
            <person name="Henrissat B."/>
            <person name="Hibbett D."/>
            <person name="Martinez A.T."/>
            <person name="Grigoriev I.V."/>
        </authorList>
    </citation>
    <scope>NUCLEOTIDE SEQUENCE</scope>
    <source>
        <strain evidence="1">CBS 506.95</strain>
    </source>
</reference>
<accession>A0A9P6JN11</accession>
<dbReference type="OrthoDB" id="2963168at2759"/>
<dbReference type="AlphaFoldDB" id="A0A9P6JN11"/>
<dbReference type="Proteomes" id="UP000807306">
    <property type="component" value="Unassembled WGS sequence"/>
</dbReference>
<protein>
    <submittedName>
        <fullName evidence="1">Uncharacterized protein</fullName>
    </submittedName>
</protein>
<dbReference type="Gene3D" id="3.30.420.40">
    <property type="match status" value="1"/>
</dbReference>
<comment type="caution">
    <text evidence="1">The sequence shown here is derived from an EMBL/GenBank/DDBJ whole genome shotgun (WGS) entry which is preliminary data.</text>
</comment>